<evidence type="ECO:0000313" key="1">
    <source>
        <dbReference type="EMBL" id="KAG0414318.1"/>
    </source>
</evidence>
<dbReference type="Proteomes" id="UP000805193">
    <property type="component" value="Unassembled WGS sequence"/>
</dbReference>
<protein>
    <submittedName>
        <fullName evidence="1">Uncharacterized protein</fullName>
    </submittedName>
</protein>
<name>A0AC60P4L1_IXOPE</name>
<organism evidence="1 2">
    <name type="scientific">Ixodes persulcatus</name>
    <name type="common">Taiga tick</name>
    <dbReference type="NCBI Taxonomy" id="34615"/>
    <lineage>
        <taxon>Eukaryota</taxon>
        <taxon>Metazoa</taxon>
        <taxon>Ecdysozoa</taxon>
        <taxon>Arthropoda</taxon>
        <taxon>Chelicerata</taxon>
        <taxon>Arachnida</taxon>
        <taxon>Acari</taxon>
        <taxon>Parasitiformes</taxon>
        <taxon>Ixodida</taxon>
        <taxon>Ixodoidea</taxon>
        <taxon>Ixodidae</taxon>
        <taxon>Ixodinae</taxon>
        <taxon>Ixodes</taxon>
    </lineage>
</organism>
<gene>
    <name evidence="1" type="ORF">HPB47_008515</name>
</gene>
<comment type="caution">
    <text evidence="1">The sequence shown here is derived from an EMBL/GenBank/DDBJ whole genome shotgun (WGS) entry which is preliminary data.</text>
</comment>
<proteinExistence type="predicted"/>
<sequence length="755" mass="82144">MIIRWLQKLPANKKFVPDLVRDPDALLADAKRLVKEHKHDDPLLAVTDKPVLFWPESKKKSKPRVGGPPSGKHSSKGGGRGSDKDKNGARRRRTRCKKCEACLRADCGDCHFCKDMKKFGGPGRMKQSCISRQCMAPVLPHTACCMLCGRDGWEKGAPPQPCDQEACSSLMECSQCWEIVHPACLHERHPALRGAQGCVSDDLPNSWECPKCCRDGKPDQVKPRHTRGRVSKGPHDGRPDSECAPCGDATGGSSPVARGNPALNLTLRPHEAAAAAAELCSSELDVCSAPAKKKIKTEGPQEPLEYDGMPLSDDPVQQVQPAASNGDISDEDMCKDNVGLDASALNRPRKDDYVRSCSRLTVAVPDKKPVVVKSSHDQIVQSMRGLHKGSEPEAAEAAALPLSVPPGGEFVSRTDSPDSNKEDRNPTANGGAPPEYVLSGASHPGDFKLKMTLRDRGNLRKPRYVVRPAPLPEDLEKAKMPPAVQLPADAKGPCYALLREAMLPVLRYLTPRELSQCQLVCKAWNRWCVEPGMWRRVDLSRRRVTAHALAGIVRRQPTCLDLAWTNVSAKQLSWLLPRLPHLRELGLSGCSAAAVVAALRSGVCPGLRCLDLSWVEGLGDQAVRDLVAPDARSKPRLLVEVRLAGCDISDVAVRLLGHQLPQLSRLDLSDCRGVTDMGIAVLGAAKASRLTALDVSRCANVSDTGLEALRRCSGLRHLDLRDCPQVTDSACRRFVAQSRLPVELKESKLIELAQP</sequence>
<keyword evidence="2" id="KW-1185">Reference proteome</keyword>
<evidence type="ECO:0000313" key="2">
    <source>
        <dbReference type="Proteomes" id="UP000805193"/>
    </source>
</evidence>
<accession>A0AC60P4L1</accession>
<reference evidence="1 2" key="1">
    <citation type="journal article" date="2020" name="Cell">
        <title>Large-Scale Comparative Analyses of Tick Genomes Elucidate Their Genetic Diversity and Vector Capacities.</title>
        <authorList>
            <consortium name="Tick Genome and Microbiome Consortium (TIGMIC)"/>
            <person name="Jia N."/>
            <person name="Wang J."/>
            <person name="Shi W."/>
            <person name="Du L."/>
            <person name="Sun Y."/>
            <person name="Zhan W."/>
            <person name="Jiang J.F."/>
            <person name="Wang Q."/>
            <person name="Zhang B."/>
            <person name="Ji P."/>
            <person name="Bell-Sakyi L."/>
            <person name="Cui X.M."/>
            <person name="Yuan T.T."/>
            <person name="Jiang B.G."/>
            <person name="Yang W.F."/>
            <person name="Lam T.T."/>
            <person name="Chang Q.C."/>
            <person name="Ding S.J."/>
            <person name="Wang X.J."/>
            <person name="Zhu J.G."/>
            <person name="Ruan X.D."/>
            <person name="Zhao L."/>
            <person name="Wei J.T."/>
            <person name="Ye R.Z."/>
            <person name="Que T.C."/>
            <person name="Du C.H."/>
            <person name="Zhou Y.H."/>
            <person name="Cheng J.X."/>
            <person name="Dai P.F."/>
            <person name="Guo W.B."/>
            <person name="Han X.H."/>
            <person name="Huang E.J."/>
            <person name="Li L.F."/>
            <person name="Wei W."/>
            <person name="Gao Y.C."/>
            <person name="Liu J.Z."/>
            <person name="Shao H.Z."/>
            <person name="Wang X."/>
            <person name="Wang C.C."/>
            <person name="Yang T.C."/>
            <person name="Huo Q.B."/>
            <person name="Li W."/>
            <person name="Chen H.Y."/>
            <person name="Chen S.E."/>
            <person name="Zhou L.G."/>
            <person name="Ni X.B."/>
            <person name="Tian J.H."/>
            <person name="Sheng Y."/>
            <person name="Liu T."/>
            <person name="Pan Y.S."/>
            <person name="Xia L.Y."/>
            <person name="Li J."/>
            <person name="Zhao F."/>
            <person name="Cao W.C."/>
        </authorList>
    </citation>
    <scope>NUCLEOTIDE SEQUENCE [LARGE SCALE GENOMIC DNA]</scope>
    <source>
        <strain evidence="1">Iper-2018</strain>
    </source>
</reference>
<dbReference type="EMBL" id="JABSTQ010011188">
    <property type="protein sequence ID" value="KAG0414318.1"/>
    <property type="molecule type" value="Genomic_DNA"/>
</dbReference>